<dbReference type="Proteomes" id="UP000246073">
    <property type="component" value="Unassembled WGS sequence"/>
</dbReference>
<protein>
    <submittedName>
        <fullName evidence="1">Uncharacterized protein</fullName>
    </submittedName>
</protein>
<evidence type="ECO:0000313" key="2">
    <source>
        <dbReference type="Proteomes" id="UP000246073"/>
    </source>
</evidence>
<sequence>MKWLTLPINWVQAHRAGEDLCLCTDWAVGVDRNFDGALRHFDCVSSNL</sequence>
<reference evidence="2" key="1">
    <citation type="submission" date="2017-12" db="EMBL/GenBank/DDBJ databases">
        <authorList>
            <person name="Diaz M."/>
        </authorList>
    </citation>
    <scope>NUCLEOTIDE SEQUENCE [LARGE SCALE GENOMIC DNA]</scope>
    <source>
        <strain evidence="2">FI11154</strain>
    </source>
</reference>
<proteinExistence type="predicted"/>
<dbReference type="AlphaFoldDB" id="A0A2P9HE68"/>
<accession>A0A2P9HE68</accession>
<organism evidence="1 2">
    <name type="scientific">Ochrobactrum soli</name>
    <dbReference type="NCBI Taxonomy" id="2448455"/>
    <lineage>
        <taxon>Bacteria</taxon>
        <taxon>Pseudomonadati</taxon>
        <taxon>Pseudomonadota</taxon>
        <taxon>Alphaproteobacteria</taxon>
        <taxon>Hyphomicrobiales</taxon>
        <taxon>Brucellaceae</taxon>
        <taxon>Brucella/Ochrobactrum group</taxon>
        <taxon>Ochrobactrum</taxon>
    </lineage>
</organism>
<dbReference type="EMBL" id="OOFM01000002">
    <property type="protein sequence ID" value="SPL62392.1"/>
    <property type="molecule type" value="Genomic_DNA"/>
</dbReference>
<gene>
    <name evidence="1" type="ORF">OHAE_5460</name>
</gene>
<evidence type="ECO:0000313" key="1">
    <source>
        <dbReference type="EMBL" id="SPL62392.1"/>
    </source>
</evidence>
<name>A0A2P9HE68_9HYPH</name>